<comment type="caution">
    <text evidence="3">The sequence shown here is derived from an EMBL/GenBank/DDBJ whole genome shotgun (WGS) entry which is preliminary data.</text>
</comment>
<organism evidence="3 4">
    <name type="scientific">Phaeobacter gallaeciensis</name>
    <dbReference type="NCBI Taxonomy" id="60890"/>
    <lineage>
        <taxon>Bacteria</taxon>
        <taxon>Pseudomonadati</taxon>
        <taxon>Pseudomonadota</taxon>
        <taxon>Alphaproteobacteria</taxon>
        <taxon>Rhodobacterales</taxon>
        <taxon>Roseobacteraceae</taxon>
        <taxon>Phaeobacter</taxon>
    </lineage>
</organism>
<evidence type="ECO:0000313" key="4">
    <source>
        <dbReference type="Proteomes" id="UP001218364"/>
    </source>
</evidence>
<gene>
    <name evidence="3" type="ORF">PXK24_20005</name>
</gene>
<protein>
    <submittedName>
        <fullName evidence="3">Uncharacterized protein</fullName>
    </submittedName>
</protein>
<reference evidence="3 4" key="1">
    <citation type="submission" date="2023-02" db="EMBL/GenBank/DDBJ databases">
        <title>Population genomics of bacteria associated with diatom.</title>
        <authorList>
            <person name="Xie J."/>
            <person name="Wang H."/>
        </authorList>
    </citation>
    <scope>NUCLEOTIDE SEQUENCE [LARGE SCALE GENOMIC DNA]</scope>
    <source>
        <strain evidence="3 4">PT47_8</strain>
    </source>
</reference>
<feature type="coiled-coil region" evidence="1">
    <location>
        <begin position="48"/>
        <end position="75"/>
    </location>
</feature>
<keyword evidence="1" id="KW-0175">Coiled coil</keyword>
<feature type="region of interest" description="Disordered" evidence="2">
    <location>
        <begin position="1"/>
        <end position="26"/>
    </location>
</feature>
<dbReference type="Proteomes" id="UP001218364">
    <property type="component" value="Unassembled WGS sequence"/>
</dbReference>
<evidence type="ECO:0000313" key="3">
    <source>
        <dbReference type="EMBL" id="MDE4167981.1"/>
    </source>
</evidence>
<name>A0ABD4XEM2_9RHOB</name>
<accession>A0ABD4XEM2</accession>
<dbReference type="AlphaFoldDB" id="A0ABD4XEM2"/>
<proteinExistence type="predicted"/>
<sequence length="87" mass="10064">MNRTTEAESCTPPVAVQSKSTRPASGAQPFGLRALWLHFANDLEVRRLAKLHLRILRKQDALNQLINERQKIMNRCIRRMRRANGKN</sequence>
<evidence type="ECO:0000256" key="2">
    <source>
        <dbReference type="SAM" id="MobiDB-lite"/>
    </source>
</evidence>
<dbReference type="EMBL" id="JARCJK010000017">
    <property type="protein sequence ID" value="MDE4167981.1"/>
    <property type="molecule type" value="Genomic_DNA"/>
</dbReference>
<evidence type="ECO:0000256" key="1">
    <source>
        <dbReference type="SAM" id="Coils"/>
    </source>
</evidence>